<feature type="domain" description="NodB homology" evidence="1">
    <location>
        <begin position="27"/>
        <end position="265"/>
    </location>
</feature>
<dbReference type="Gene3D" id="3.20.20.370">
    <property type="entry name" value="Glycoside hydrolase/deacetylase"/>
    <property type="match status" value="1"/>
</dbReference>
<dbReference type="Proteomes" id="UP000585272">
    <property type="component" value="Unassembled WGS sequence"/>
</dbReference>
<accession>A0A840ILN4</accession>
<organism evidence="2 3">
    <name type="scientific">Conexibacter arvalis</name>
    <dbReference type="NCBI Taxonomy" id="912552"/>
    <lineage>
        <taxon>Bacteria</taxon>
        <taxon>Bacillati</taxon>
        <taxon>Actinomycetota</taxon>
        <taxon>Thermoleophilia</taxon>
        <taxon>Solirubrobacterales</taxon>
        <taxon>Conexibacteraceae</taxon>
        <taxon>Conexibacter</taxon>
    </lineage>
</organism>
<reference evidence="2 3" key="1">
    <citation type="submission" date="2020-08" db="EMBL/GenBank/DDBJ databases">
        <title>Genomic Encyclopedia of Archaeal and Bacterial Type Strains, Phase II (KMG-II): from individual species to whole genera.</title>
        <authorList>
            <person name="Goeker M."/>
        </authorList>
    </citation>
    <scope>NUCLEOTIDE SEQUENCE [LARGE SCALE GENOMIC DNA]</scope>
    <source>
        <strain evidence="2 3">DSM 23288</strain>
    </source>
</reference>
<keyword evidence="3" id="KW-1185">Reference proteome</keyword>
<dbReference type="Pfam" id="PF01522">
    <property type="entry name" value="Polysacc_deac_1"/>
    <property type="match status" value="1"/>
</dbReference>
<sequence length="289" mass="31854">MTPAPTICLGFDFDGISVWPASFGLTGATAISRGEFCARVAAPRILRLLEREQVKATFFTPGHTVESFPEVCREIVAAGHEMAHHGYFHESPVGLDEAAERAVIERGLEALDRVLGVRPSGYRSPAFDLSPNSTRLLVEYGFSYDSSMMAQDFEPYWARTGDVLHQDRAFEFGPELDLVELPVSWSLDDFPQLEFVLSPPIAVAGMNEPGKVERMWLGDLDWMVEEVPGGVFGMTMHPQSIGRGARMRVLEALIARGKHHGARFRTCAEAAEQWRSTAPARRGAHAPAA</sequence>
<dbReference type="SUPFAM" id="SSF88713">
    <property type="entry name" value="Glycoside hydrolase/deacetylase"/>
    <property type="match status" value="1"/>
</dbReference>
<dbReference type="GO" id="GO:0016810">
    <property type="term" value="F:hydrolase activity, acting on carbon-nitrogen (but not peptide) bonds"/>
    <property type="evidence" value="ECO:0007669"/>
    <property type="project" value="InterPro"/>
</dbReference>
<dbReference type="GO" id="GO:0005975">
    <property type="term" value="P:carbohydrate metabolic process"/>
    <property type="evidence" value="ECO:0007669"/>
    <property type="project" value="InterPro"/>
</dbReference>
<dbReference type="PANTHER" id="PTHR47561">
    <property type="entry name" value="POLYSACCHARIDE DEACETYLASE FAMILY PROTEIN (AFU_ORTHOLOGUE AFUA_6G05030)"/>
    <property type="match status" value="1"/>
</dbReference>
<dbReference type="CDD" id="cd10938">
    <property type="entry name" value="CE4_HpPgdA_like"/>
    <property type="match status" value="1"/>
</dbReference>
<dbReference type="RefSeq" id="WP_183345842.1">
    <property type="nucleotide sequence ID" value="NZ_JACHNU010000011.1"/>
</dbReference>
<dbReference type="InterPro" id="IPR002509">
    <property type="entry name" value="NODB_dom"/>
</dbReference>
<evidence type="ECO:0000259" key="1">
    <source>
        <dbReference type="PROSITE" id="PS51677"/>
    </source>
</evidence>
<dbReference type="InterPro" id="IPR011330">
    <property type="entry name" value="Glyco_hydro/deAcase_b/a-brl"/>
</dbReference>
<comment type="caution">
    <text evidence="2">The sequence shown here is derived from an EMBL/GenBank/DDBJ whole genome shotgun (WGS) entry which is preliminary data.</text>
</comment>
<dbReference type="PROSITE" id="PS51677">
    <property type="entry name" value="NODB"/>
    <property type="match status" value="1"/>
</dbReference>
<dbReference type="AlphaFoldDB" id="A0A840ILN4"/>
<dbReference type="EMBL" id="JACHNU010000011">
    <property type="protein sequence ID" value="MBB4665161.1"/>
    <property type="molecule type" value="Genomic_DNA"/>
</dbReference>
<evidence type="ECO:0000313" key="3">
    <source>
        <dbReference type="Proteomes" id="UP000585272"/>
    </source>
</evidence>
<proteinExistence type="predicted"/>
<gene>
    <name evidence="2" type="ORF">BDZ31_004782</name>
</gene>
<evidence type="ECO:0000313" key="2">
    <source>
        <dbReference type="EMBL" id="MBB4665161.1"/>
    </source>
</evidence>
<dbReference type="InterPro" id="IPR037950">
    <property type="entry name" value="PgdA-like"/>
</dbReference>
<protein>
    <submittedName>
        <fullName evidence="2">Peptidoglycan/xylan/chitin deacetylase (PgdA/CDA1 family)</fullName>
    </submittedName>
</protein>
<name>A0A840ILN4_9ACTN</name>
<dbReference type="PANTHER" id="PTHR47561:SF1">
    <property type="entry name" value="POLYSACCHARIDE DEACETYLASE FAMILY PROTEIN (AFU_ORTHOLOGUE AFUA_6G05030)"/>
    <property type="match status" value="1"/>
</dbReference>